<proteinExistence type="predicted"/>
<organism evidence="3 4">
    <name type="scientific">Chrysochromulina tobinii</name>
    <dbReference type="NCBI Taxonomy" id="1460289"/>
    <lineage>
        <taxon>Eukaryota</taxon>
        <taxon>Haptista</taxon>
        <taxon>Haptophyta</taxon>
        <taxon>Prymnesiophyceae</taxon>
        <taxon>Prymnesiales</taxon>
        <taxon>Chrysochromulinaceae</taxon>
        <taxon>Chrysochromulina</taxon>
    </lineage>
</organism>
<keyword evidence="1" id="KW-0040">ANK repeat</keyword>
<gene>
    <name evidence="3" type="ORF">Ctob_010723</name>
</gene>
<sequence>MGSQSAARSSAPPPPTSPPPPPVRVPSVGDFDASPPQTPERSSSETLRRNWSASDSLVHAELESPNSPSAAERVYCEKRQQAIRALSDEAQMLVSELFAIVTGDDDDAMETECDDHTIIEHSPGYEKSAAQRSVDCERVAAILASGVEGVHANLTWTYGETLLWMALEYDHRHPAQMLKVLLHAGADPNAPNAIDGQRPLQSPWLGEAAEEEEDEHVPGKRALLIQAGAVLVISGDGSAEMSTGGRAYRKRVFASAVASDEVFSRSRSSLW</sequence>
<feature type="repeat" description="ANK" evidence="1">
    <location>
        <begin position="158"/>
        <end position="193"/>
    </location>
</feature>
<evidence type="ECO:0000313" key="4">
    <source>
        <dbReference type="Proteomes" id="UP000037460"/>
    </source>
</evidence>
<dbReference type="InterPro" id="IPR036770">
    <property type="entry name" value="Ankyrin_rpt-contain_sf"/>
</dbReference>
<dbReference type="PROSITE" id="PS50088">
    <property type="entry name" value="ANK_REPEAT"/>
    <property type="match status" value="1"/>
</dbReference>
<keyword evidence="4" id="KW-1185">Reference proteome</keyword>
<dbReference type="OrthoDB" id="366390at2759"/>
<feature type="compositionally biased region" description="Pro residues" evidence="2">
    <location>
        <begin position="11"/>
        <end position="24"/>
    </location>
</feature>
<dbReference type="AlphaFoldDB" id="A0A0M0K8E5"/>
<dbReference type="Pfam" id="PF00023">
    <property type="entry name" value="Ank"/>
    <property type="match status" value="1"/>
</dbReference>
<accession>A0A0M0K8E5</accession>
<dbReference type="Gene3D" id="1.25.40.20">
    <property type="entry name" value="Ankyrin repeat-containing domain"/>
    <property type="match status" value="1"/>
</dbReference>
<name>A0A0M0K8E5_9EUKA</name>
<comment type="caution">
    <text evidence="3">The sequence shown here is derived from an EMBL/GenBank/DDBJ whole genome shotgun (WGS) entry which is preliminary data.</text>
</comment>
<dbReference type="Proteomes" id="UP000037460">
    <property type="component" value="Unassembled WGS sequence"/>
</dbReference>
<reference evidence="4" key="1">
    <citation type="journal article" date="2015" name="PLoS Genet.">
        <title>Genome Sequence and Transcriptome Analyses of Chrysochromulina tobin: Metabolic Tools for Enhanced Algal Fitness in the Prominent Order Prymnesiales (Haptophyceae).</title>
        <authorList>
            <person name="Hovde B.T."/>
            <person name="Deodato C.R."/>
            <person name="Hunsperger H.M."/>
            <person name="Ryken S.A."/>
            <person name="Yost W."/>
            <person name="Jha R.K."/>
            <person name="Patterson J."/>
            <person name="Monnat R.J. Jr."/>
            <person name="Barlow S.B."/>
            <person name="Starkenburg S.R."/>
            <person name="Cattolico R.A."/>
        </authorList>
    </citation>
    <scope>NUCLEOTIDE SEQUENCE</scope>
    <source>
        <strain evidence="4">CCMP291</strain>
    </source>
</reference>
<protein>
    <submittedName>
        <fullName evidence="3">Uncharacterized protein</fullName>
    </submittedName>
</protein>
<feature type="compositionally biased region" description="Low complexity" evidence="2">
    <location>
        <begin position="1"/>
        <end position="10"/>
    </location>
</feature>
<evidence type="ECO:0000313" key="3">
    <source>
        <dbReference type="EMBL" id="KOO35064.1"/>
    </source>
</evidence>
<evidence type="ECO:0000256" key="1">
    <source>
        <dbReference type="PROSITE-ProRule" id="PRU00023"/>
    </source>
</evidence>
<feature type="region of interest" description="Disordered" evidence="2">
    <location>
        <begin position="1"/>
        <end position="52"/>
    </location>
</feature>
<evidence type="ECO:0000256" key="2">
    <source>
        <dbReference type="SAM" id="MobiDB-lite"/>
    </source>
</evidence>
<dbReference type="EMBL" id="JWZX01000998">
    <property type="protein sequence ID" value="KOO35064.1"/>
    <property type="molecule type" value="Genomic_DNA"/>
</dbReference>
<dbReference type="SUPFAM" id="SSF48403">
    <property type="entry name" value="Ankyrin repeat"/>
    <property type="match status" value="1"/>
</dbReference>
<dbReference type="InterPro" id="IPR002110">
    <property type="entry name" value="Ankyrin_rpt"/>
</dbReference>